<dbReference type="RefSeq" id="XP_007513568.1">
    <property type="nucleotide sequence ID" value="XM_007513506.1"/>
</dbReference>
<feature type="transmembrane region" description="Helical" evidence="7">
    <location>
        <begin position="21"/>
        <end position="39"/>
    </location>
</feature>
<feature type="transmembrane region" description="Helical" evidence="7">
    <location>
        <begin position="88"/>
        <end position="106"/>
    </location>
</feature>
<evidence type="ECO:0000256" key="3">
    <source>
        <dbReference type="ARBA" id="ARBA00022448"/>
    </source>
</evidence>
<dbReference type="InterPro" id="IPR052599">
    <property type="entry name" value="SLC43A_AATransporter"/>
</dbReference>
<reference evidence="8 9" key="1">
    <citation type="submission" date="2011-10" db="EMBL/GenBank/DDBJ databases">
        <authorList>
            <person name="Genoscope - CEA"/>
        </authorList>
    </citation>
    <scope>NUCLEOTIDE SEQUENCE [LARGE SCALE GENOMIC DNA]</scope>
    <source>
        <strain evidence="8 9">RCC 1105</strain>
    </source>
</reference>
<feature type="transmembrane region" description="Helical" evidence="7">
    <location>
        <begin position="307"/>
        <end position="328"/>
    </location>
</feature>
<feature type="transmembrane region" description="Helical" evidence="7">
    <location>
        <begin position="143"/>
        <end position="166"/>
    </location>
</feature>
<keyword evidence="6 7" id="KW-0472">Membrane</keyword>
<dbReference type="GeneID" id="19016231"/>
<feature type="transmembrane region" description="Helical" evidence="7">
    <location>
        <begin position="398"/>
        <end position="420"/>
    </location>
</feature>
<dbReference type="KEGG" id="bpg:Bathy04g02060"/>
<evidence type="ECO:0000256" key="4">
    <source>
        <dbReference type="ARBA" id="ARBA00022692"/>
    </source>
</evidence>
<comment type="subcellular location">
    <subcellularLocation>
        <location evidence="1">Membrane</location>
        <topology evidence="1">Multi-pass membrane protein</topology>
    </subcellularLocation>
</comment>
<feature type="transmembrane region" description="Helical" evidence="7">
    <location>
        <begin position="281"/>
        <end position="300"/>
    </location>
</feature>
<evidence type="ECO:0000256" key="6">
    <source>
        <dbReference type="ARBA" id="ARBA00023136"/>
    </source>
</evidence>
<protein>
    <recommendedName>
        <fullName evidence="10">Major facilitator superfamily (MFS) profile domain-containing protein</fullName>
    </recommendedName>
</protein>
<organism evidence="8 9">
    <name type="scientific">Bathycoccus prasinos</name>
    <dbReference type="NCBI Taxonomy" id="41875"/>
    <lineage>
        <taxon>Eukaryota</taxon>
        <taxon>Viridiplantae</taxon>
        <taxon>Chlorophyta</taxon>
        <taxon>Mamiellophyceae</taxon>
        <taxon>Mamiellales</taxon>
        <taxon>Bathycoccaceae</taxon>
        <taxon>Bathycoccus</taxon>
    </lineage>
</organism>
<accession>K8F3H5</accession>
<evidence type="ECO:0008006" key="10">
    <source>
        <dbReference type="Google" id="ProtNLM"/>
    </source>
</evidence>
<dbReference type="AlphaFoldDB" id="K8F3H5"/>
<keyword evidence="9" id="KW-1185">Reference proteome</keyword>
<keyword evidence="3" id="KW-0813">Transport</keyword>
<sequence length="438" mass="46935">MPPEEEKMQLAKAQRTKNLLLYLYCFLTTSLVGGTIYGYPALRRQLIHLGSTIPEKKLGAAYTAGAWSVQGGRLVFGILRDRFGTRLIAQVSFSCVICGAFGIAFQSVSNEIALGVNLFLLGLGSGAQLCVQPVAQLFPKNSALFMSGLSGAFQVSGVVYAVLVGIAKKTSEEGELTVAYGGVFAGAVGLMLALAFWTLPKSASFIHEKDLKAAESAEDVVDPIDGTFTVHLSGKEQMWTKEYVGLVLWFTVLVTPFQYYVGSIGWHLERLGDDDGTMTNAFAMVYGLAAFLAPVGGMVADTFGLGVTMAFASIAVGSSFFVLELGGASIALEVHSVGLVLYAVGRLIVFAMFFSSIGKMFGYKYYGLLVGWGMFVSAVFSTLQYPLIAIALDGDYAISNYACGVGCLSAVSYCAAMYRWEKEGSTAFDRLKHKKVLV</sequence>
<feature type="transmembrane region" description="Helical" evidence="7">
    <location>
        <begin position="178"/>
        <end position="199"/>
    </location>
</feature>
<feature type="transmembrane region" description="Helical" evidence="7">
    <location>
        <begin position="243"/>
        <end position="261"/>
    </location>
</feature>
<name>K8F3H5_9CHLO</name>
<evidence type="ECO:0000256" key="1">
    <source>
        <dbReference type="ARBA" id="ARBA00004141"/>
    </source>
</evidence>
<dbReference type="Proteomes" id="UP000198341">
    <property type="component" value="Chromosome 4"/>
</dbReference>
<gene>
    <name evidence="8" type="ORF">Bathy04g02060</name>
</gene>
<dbReference type="InterPro" id="IPR036259">
    <property type="entry name" value="MFS_trans_sf"/>
</dbReference>
<dbReference type="Gene3D" id="1.20.1250.20">
    <property type="entry name" value="MFS general substrate transporter like domains"/>
    <property type="match status" value="1"/>
</dbReference>
<evidence type="ECO:0000256" key="5">
    <source>
        <dbReference type="ARBA" id="ARBA00022989"/>
    </source>
</evidence>
<dbReference type="PANTHER" id="PTHR20772">
    <property type="entry name" value="PROTEIN FMP42"/>
    <property type="match status" value="1"/>
</dbReference>
<evidence type="ECO:0000256" key="2">
    <source>
        <dbReference type="ARBA" id="ARBA00006595"/>
    </source>
</evidence>
<feature type="transmembrane region" description="Helical" evidence="7">
    <location>
        <begin position="112"/>
        <end position="131"/>
    </location>
</feature>
<feature type="transmembrane region" description="Helical" evidence="7">
    <location>
        <begin position="334"/>
        <end position="354"/>
    </location>
</feature>
<evidence type="ECO:0000256" key="7">
    <source>
        <dbReference type="SAM" id="Phobius"/>
    </source>
</evidence>
<dbReference type="OrthoDB" id="330047at2759"/>
<dbReference type="eggNOG" id="ENOG502SAB3">
    <property type="taxonomic scope" value="Eukaryota"/>
</dbReference>
<feature type="transmembrane region" description="Helical" evidence="7">
    <location>
        <begin position="366"/>
        <end position="392"/>
    </location>
</feature>
<dbReference type="PANTHER" id="PTHR20772:SF2">
    <property type="entry name" value="PROTEIN FMP42"/>
    <property type="match status" value="1"/>
</dbReference>
<dbReference type="EMBL" id="FO082275">
    <property type="protein sequence ID" value="CCO16093.1"/>
    <property type="molecule type" value="Genomic_DNA"/>
</dbReference>
<evidence type="ECO:0000313" key="9">
    <source>
        <dbReference type="Proteomes" id="UP000198341"/>
    </source>
</evidence>
<evidence type="ECO:0000313" key="8">
    <source>
        <dbReference type="EMBL" id="CCO16093.1"/>
    </source>
</evidence>
<proteinExistence type="inferred from homology"/>
<dbReference type="SUPFAM" id="SSF103473">
    <property type="entry name" value="MFS general substrate transporter"/>
    <property type="match status" value="1"/>
</dbReference>
<comment type="similarity">
    <text evidence="2">Belongs to the SLC43A transporter (TC 2.A.1.44) family.</text>
</comment>
<keyword evidence="5 7" id="KW-1133">Transmembrane helix</keyword>
<dbReference type="GO" id="GO:0016020">
    <property type="term" value="C:membrane"/>
    <property type="evidence" value="ECO:0007669"/>
    <property type="project" value="UniProtKB-SubCell"/>
</dbReference>
<keyword evidence="4 7" id="KW-0812">Transmembrane</keyword>